<feature type="repeat" description="ANK" evidence="9">
    <location>
        <begin position="113"/>
        <end position="145"/>
    </location>
</feature>
<feature type="repeat" description="ANK" evidence="9">
    <location>
        <begin position="241"/>
        <end position="273"/>
    </location>
</feature>
<evidence type="ECO:0000259" key="12">
    <source>
        <dbReference type="PROSITE" id="PS51145"/>
    </source>
</evidence>
<dbReference type="Pfam" id="PF17809">
    <property type="entry name" value="UPA_2"/>
    <property type="match status" value="1"/>
</dbReference>
<feature type="repeat" description="ANK" evidence="9">
    <location>
        <begin position="406"/>
        <end position="438"/>
    </location>
</feature>
<feature type="repeat" description="ANK" evidence="9">
    <location>
        <begin position="538"/>
        <end position="570"/>
    </location>
</feature>
<dbReference type="PROSITE" id="PS50088">
    <property type="entry name" value="ANK_REPEAT"/>
    <property type="match status" value="18"/>
</dbReference>
<evidence type="ECO:0000256" key="4">
    <source>
        <dbReference type="ARBA" id="ARBA00022553"/>
    </source>
</evidence>
<dbReference type="FunFam" id="2.60.220.30:FF:000001">
    <property type="entry name" value="Ankyrin-3 isoform 2"/>
    <property type="match status" value="1"/>
</dbReference>
<feature type="domain" description="ZU5" evidence="12">
    <location>
        <begin position="941"/>
        <end position="1096"/>
    </location>
</feature>
<dbReference type="InterPro" id="IPR040745">
    <property type="entry name" value="Ankyrin_UPA"/>
</dbReference>
<dbReference type="GO" id="GO:0005856">
    <property type="term" value="C:cytoskeleton"/>
    <property type="evidence" value="ECO:0007669"/>
    <property type="project" value="UniProtKB-SubCell"/>
</dbReference>
<dbReference type="SUPFAM" id="SSF48403">
    <property type="entry name" value="Ankyrin repeat"/>
    <property type="match status" value="2"/>
</dbReference>
<feature type="region of interest" description="Disordered" evidence="10">
    <location>
        <begin position="1545"/>
        <end position="1566"/>
    </location>
</feature>
<dbReference type="Pfam" id="PF12796">
    <property type="entry name" value="Ank_2"/>
    <property type="match status" value="6"/>
</dbReference>
<dbReference type="PROSITE" id="PS51145">
    <property type="entry name" value="ZU5"/>
    <property type="match status" value="2"/>
</dbReference>
<feature type="repeat" description="ANK" evidence="9">
    <location>
        <begin position="274"/>
        <end position="306"/>
    </location>
</feature>
<proteinExistence type="predicted"/>
<organism evidence="13">
    <name type="scientific">Sus scrofa</name>
    <name type="common">Pig</name>
    <dbReference type="NCBI Taxonomy" id="9823"/>
    <lineage>
        <taxon>Eukaryota</taxon>
        <taxon>Metazoa</taxon>
        <taxon>Chordata</taxon>
        <taxon>Craniata</taxon>
        <taxon>Vertebrata</taxon>
        <taxon>Euteleostomi</taxon>
        <taxon>Mammalia</taxon>
        <taxon>Eutheria</taxon>
        <taxon>Laurasiatheria</taxon>
        <taxon>Artiodactyla</taxon>
        <taxon>Suina</taxon>
        <taxon>Suidae</taxon>
        <taxon>Sus</taxon>
    </lineage>
</organism>
<feature type="repeat" description="ANK" evidence="9">
    <location>
        <begin position="439"/>
        <end position="471"/>
    </location>
</feature>
<feature type="repeat" description="ANK" evidence="9">
    <location>
        <begin position="604"/>
        <end position="636"/>
    </location>
</feature>
<keyword evidence="4" id="KW-0597">Phosphoprotein</keyword>
<dbReference type="Pfam" id="PF00791">
    <property type="entry name" value="ZU5"/>
    <property type="match status" value="2"/>
</dbReference>
<feature type="repeat" description="ANK" evidence="9">
    <location>
        <begin position="373"/>
        <end position="405"/>
    </location>
</feature>
<evidence type="ECO:0000256" key="10">
    <source>
        <dbReference type="SAM" id="MobiDB-lite"/>
    </source>
</evidence>
<dbReference type="PROSITE" id="PS50297">
    <property type="entry name" value="ANK_REP_REGION"/>
    <property type="match status" value="18"/>
</dbReference>
<dbReference type="CDD" id="cd08804">
    <property type="entry name" value="Death_ank2"/>
    <property type="match status" value="1"/>
</dbReference>
<evidence type="ECO:0000256" key="2">
    <source>
        <dbReference type="ARBA" id="ARBA00004370"/>
    </source>
</evidence>
<feature type="region of interest" description="Disordered" evidence="10">
    <location>
        <begin position="1806"/>
        <end position="1829"/>
    </location>
</feature>
<dbReference type="InterPro" id="IPR011029">
    <property type="entry name" value="DEATH-like_dom_sf"/>
</dbReference>
<feature type="repeat" description="ANK" evidence="9">
    <location>
        <begin position="703"/>
        <end position="735"/>
    </location>
</feature>
<feature type="repeat" description="ANK" evidence="9">
    <location>
        <begin position="571"/>
        <end position="603"/>
    </location>
</feature>
<feature type="region of interest" description="Disordered" evidence="10">
    <location>
        <begin position="1602"/>
        <end position="1699"/>
    </location>
</feature>
<evidence type="ECO:0000256" key="7">
    <source>
        <dbReference type="ARBA" id="ARBA00023136"/>
    </source>
</evidence>
<keyword evidence="7" id="KW-0472">Membrane</keyword>
<evidence type="ECO:0000256" key="5">
    <source>
        <dbReference type="ARBA" id="ARBA00022737"/>
    </source>
</evidence>
<evidence type="ECO:0000256" key="3">
    <source>
        <dbReference type="ARBA" id="ARBA00022490"/>
    </source>
</evidence>
<feature type="region of interest" description="Disordered" evidence="10">
    <location>
        <begin position="1766"/>
        <end position="1787"/>
    </location>
</feature>
<dbReference type="GO" id="GO:0016020">
    <property type="term" value="C:membrane"/>
    <property type="evidence" value="ECO:0007669"/>
    <property type="project" value="UniProtKB-SubCell"/>
</dbReference>
<dbReference type="InterPro" id="IPR000488">
    <property type="entry name" value="Death_dom"/>
</dbReference>
<dbReference type="SMART" id="SM00218">
    <property type="entry name" value="ZU5"/>
    <property type="match status" value="1"/>
</dbReference>
<feature type="repeat" description="ANK" evidence="9">
    <location>
        <begin position="670"/>
        <end position="702"/>
    </location>
</feature>
<keyword evidence="6 9" id="KW-0040">ANK repeat</keyword>
<feature type="compositionally biased region" description="Acidic residues" evidence="10">
    <location>
        <begin position="1401"/>
        <end position="1411"/>
    </location>
</feature>
<feature type="repeat" description="ANK" evidence="9">
    <location>
        <begin position="146"/>
        <end position="178"/>
    </location>
</feature>
<evidence type="ECO:0000259" key="11">
    <source>
        <dbReference type="PROSITE" id="PS50017"/>
    </source>
</evidence>
<dbReference type="FunFam" id="2.60.40.2660:FF:000001">
    <property type="entry name" value="Ankyrin-3 isoform 2"/>
    <property type="match status" value="1"/>
</dbReference>
<dbReference type="Gene3D" id="1.10.533.10">
    <property type="entry name" value="Death Domain, Fas"/>
    <property type="match status" value="1"/>
</dbReference>
<dbReference type="Pfam" id="PF00023">
    <property type="entry name" value="Ank"/>
    <property type="match status" value="3"/>
</dbReference>
<reference evidence="13" key="1">
    <citation type="journal article" date="2019" name="PeerJ">
        <title>Genes of the pig, Sus scrofa, reconstructed with EvidentialGene.</title>
        <authorList>
            <person name="Gilbert D.G."/>
        </authorList>
    </citation>
    <scope>NUCLEOTIDE SEQUENCE</scope>
</reference>
<keyword evidence="8" id="KW-0206">Cytoskeleton</keyword>
<keyword evidence="5" id="KW-0677">Repeat</keyword>
<dbReference type="InterPro" id="IPR036770">
    <property type="entry name" value="Ankyrin_rpt-contain_sf"/>
</dbReference>
<dbReference type="EMBL" id="DQIR01187779">
    <property type="protein sequence ID" value="HDB43256.1"/>
    <property type="molecule type" value="Transcribed_RNA"/>
</dbReference>
<evidence type="ECO:0000256" key="8">
    <source>
        <dbReference type="ARBA" id="ARBA00023212"/>
    </source>
</evidence>
<dbReference type="SMART" id="SM00248">
    <property type="entry name" value="ANK"/>
    <property type="match status" value="21"/>
</dbReference>
<dbReference type="InterPro" id="IPR002110">
    <property type="entry name" value="Ankyrin_rpt"/>
</dbReference>
<feature type="region of interest" description="Disordered" evidence="10">
    <location>
        <begin position="1398"/>
        <end position="1422"/>
    </location>
</feature>
<evidence type="ECO:0000313" key="13">
    <source>
        <dbReference type="EMBL" id="HDC46646.1"/>
    </source>
</evidence>
<feature type="repeat" description="ANK" evidence="9">
    <location>
        <begin position="307"/>
        <end position="339"/>
    </location>
</feature>
<feature type="repeat" description="ANK" evidence="9">
    <location>
        <begin position="505"/>
        <end position="537"/>
    </location>
</feature>
<dbReference type="FunFam" id="2.60.220.30:FF:000002">
    <property type="entry name" value="Ankyrin-3 isoform 2"/>
    <property type="match status" value="1"/>
</dbReference>
<feature type="domain" description="ZU5" evidence="12">
    <location>
        <begin position="1098"/>
        <end position="1244"/>
    </location>
</feature>
<feature type="repeat" description="ANK" evidence="9">
    <location>
        <begin position="340"/>
        <end position="372"/>
    </location>
</feature>
<dbReference type="EMBL" id="DQIR01291168">
    <property type="protein sequence ID" value="HDC46646.1"/>
    <property type="molecule type" value="Transcribed_RNA"/>
</dbReference>
<dbReference type="GO" id="GO:0007165">
    <property type="term" value="P:signal transduction"/>
    <property type="evidence" value="ECO:0007669"/>
    <property type="project" value="InterPro"/>
</dbReference>
<dbReference type="PANTHER" id="PTHR24123">
    <property type="entry name" value="ANKYRIN REPEAT-CONTAINING"/>
    <property type="match status" value="1"/>
</dbReference>
<dbReference type="InterPro" id="IPR051165">
    <property type="entry name" value="Multifunctional_ANK_Repeat"/>
</dbReference>
<feature type="repeat" description="ANK" evidence="9">
    <location>
        <begin position="637"/>
        <end position="669"/>
    </location>
</feature>
<feature type="compositionally biased region" description="Polar residues" evidence="10">
    <location>
        <begin position="1621"/>
        <end position="1636"/>
    </location>
</feature>
<comment type="subcellular location">
    <subcellularLocation>
        <location evidence="1">Cytoplasm</location>
        <location evidence="1">Cytoskeleton</location>
    </subcellularLocation>
    <subcellularLocation>
        <location evidence="2">Membrane</location>
    </subcellularLocation>
</comment>
<dbReference type="Gene3D" id="2.60.40.2660">
    <property type="match status" value="1"/>
</dbReference>
<dbReference type="Gene3D" id="1.25.40.20">
    <property type="entry name" value="Ankyrin repeat-containing domain"/>
    <property type="match status" value="3"/>
</dbReference>
<evidence type="ECO:0000256" key="1">
    <source>
        <dbReference type="ARBA" id="ARBA00004245"/>
    </source>
</evidence>
<feature type="domain" description="Death" evidence="11">
    <location>
        <begin position="1424"/>
        <end position="1508"/>
    </location>
</feature>
<dbReference type="PRINTS" id="PR01415">
    <property type="entry name" value="ANKYRIN"/>
</dbReference>
<feature type="repeat" description="ANK" evidence="9">
    <location>
        <begin position="80"/>
        <end position="112"/>
    </location>
</feature>
<evidence type="ECO:0000256" key="6">
    <source>
        <dbReference type="ARBA" id="ARBA00023043"/>
    </source>
</evidence>
<evidence type="ECO:0000256" key="9">
    <source>
        <dbReference type="PROSITE-ProRule" id="PRU00023"/>
    </source>
</evidence>
<name>A0A481AMS7_PIG</name>
<dbReference type="Gene3D" id="2.60.220.30">
    <property type="match status" value="2"/>
</dbReference>
<feature type="repeat" description="ANK" evidence="9">
    <location>
        <begin position="472"/>
        <end position="504"/>
    </location>
</feature>
<protein>
    <submittedName>
        <fullName evidence="13">Ankyrin-2 isoform X20</fullName>
    </submittedName>
</protein>
<feature type="compositionally biased region" description="Polar residues" evidence="10">
    <location>
        <begin position="1808"/>
        <end position="1823"/>
    </location>
</feature>
<dbReference type="PROSITE" id="PS50017">
    <property type="entry name" value="DEATH_DOMAIN"/>
    <property type="match status" value="1"/>
</dbReference>
<feature type="compositionally biased region" description="Basic and acidic residues" evidence="10">
    <location>
        <begin position="1412"/>
        <end position="1422"/>
    </location>
</feature>
<dbReference type="FunFam" id="1.25.40.20:FF:000002">
    <property type="entry name" value="Ankyrin-2 isoform 2"/>
    <property type="match status" value="1"/>
</dbReference>
<dbReference type="FunFam" id="1.10.533.10:FF:000002">
    <property type="entry name" value="Ankyrin-3 isoform 2"/>
    <property type="match status" value="1"/>
</dbReference>
<dbReference type="SUPFAM" id="SSF47986">
    <property type="entry name" value="DEATH domain"/>
    <property type="match status" value="1"/>
</dbReference>
<dbReference type="InterPro" id="IPR000906">
    <property type="entry name" value="ZU5_dom"/>
</dbReference>
<accession>A0A481AMS7</accession>
<feature type="compositionally biased region" description="Basic and acidic residues" evidence="10">
    <location>
        <begin position="1547"/>
        <end position="1562"/>
    </location>
</feature>
<keyword evidence="3" id="KW-0963">Cytoplasm</keyword>
<sequence>MGNAALCPSCHADKSVRAQGHLQELERTPDYYGCNGEDTSELGLRSDSNASFLRAARAGNLDKVVEYLKGGIDINTCNQNGLNALHLAAKEGHVGLVQELLGRGSSVDSATKKGNTALHIASLAGQAEVVKVLVKEGANINAQSQNGFTPLYMAAQENHIDVVKYLLENGANQSTATEDGFTPLAVALQQGHNQAVAILLENDTKGKVRLPALHIAARKDDTKSAALLLQNDHNADVQSKSGFTPLHIAAHYGNVNVATLLLNRGAAVDFTARNGITPLHVASKRGNTNMVKLLLDRGGQIDAKTRDGLTPLHCAARSGHDQVVELLLERGAPLLARTKNGLSPLHMAAQGDHVECVKHLLQHKAPVDDVTLDYLTALHVAAHCGHYRVTKLLLDKRANPNARALRGETALHMAARAGQVEVVRCLLRNGALVDARAREEQTPLHIASRLGKTEIVQLLLQHMAHPDAATTNGYTPLHISAREGQVDVASVLLEAGAAHSLATKKGFTPLHVAAKYGSLDVAKLLLQRRAAADSAGKNGLTPLHVAAHYDNQKVALLLLEKGASPHATAKNGYTPLHIAAKKNQMQIASTLLNYGAETNIVTKQGVTPLHLASQEGHTDMVTLLLDKGANIHMSTKSGLTSLHLAAQEDKVNVADILTKHGADQDAHTKLGYTPLIVACHYGNVKMVNFLLKQGANVNAKTKNGYTPLHQAAQQGHTHIINVLLQHGAKPNATTANGNTALAIAKRLGYISVVDTLKVVTEEVTTTTTTITEKHKLNVPETMTEVLDVSDEEAFKQFGDHFLDGEVLNDSGDDTMTGDGGEYLRPEDLKELGDDSLPSSQFLDGMNYLRYSLEGGRSDSLRSFSSDRSHTLSHASYLRDSAMIDDTVVIPSHQVSALAKEAERNSYRLSWGTENLDNVALSSSPIHSGRTSPCLDRDNSSFLVSFMVDARGGAMRGCRHNGLRIIIPPRKCTAPTRVTCRLVKRHRLATMPPMVEGEGLASRLIEVGPSGAQFLGPVIVEIPHFAALRGKERELVVLRSENGDSWKEHYCEYTEDELNEILNGMDEVLDSPEDLEKKRICRIITRDFPQYFAVVSRIKQDSNLIGPEGGVLSSTVVPQVQAVFPEGALTKRIRVGLQAQPMHSELVKKILGNKATFSPIVTLEPRRRKFHKPITMTIPVPKASSDVMLNGFGGDAPTLRLLCSITGGTTPAQWEDITGTTPLTFVNECVSFTTNVSARFWLIDCRQIQESVTFASQVYREIICVPYMAKFVVFAKSHDPIEARLRCFCMTDDKVDKTLEQQENFAEVARSRDVEVLEGKPIYVDCFGNLVPLTKSGQHHIFSFFAFKENRLPLFVKVRDTTQEPCGRLSFMKEPKSTRGLVHQAICNLNITLPIYTKESESDQEQEEEIDMTSEKNQQDEQERIEERLAYIADHLGFSWTELARELDFTEEQIHQIRIENPNSLQDQSHALLKYWLERDGKHATDTNLIECLTKINRMDIVHLMETITEPLQERISHSYAEIEQTITLDHSEGFSVLQEELCTAQNKQKEEQAASKEGESYDHPPIVSEEDISVGYSTFQDSIPKTEGDGSVTELLPKTHEEQVQQDFSGKMQDLPEESSLEQQEYFVTTPGTEASETPKATAAPGSPSKTPEEIITPPEEERPYLQTPTASEQGDSPIVQEPEEPPEHREASLPQKTSLVIVESADDQPQTFERLDEDAAFQKGDDMPDIPPETVTEEEYVDEHGHTVVKKVTRKIIRRYVSSDGTEKEEMTMQGAPQDPISIEEGDGYSKVIKRVVLKSDTERSEVTLSEPSILSSTSQFQAEPVEGRRVSKVVKTTVVHGERMEKHLGDSSLATDLPSAKDDFEEALSYTGSHMKVHSPSLVENEVLKEDGSIIRRTTMSKARTQKRAVVKDQHGKRIYLEHLEDVPEALDPDDLQHDLQQLLRHFCKEDLKPEAK</sequence>
<dbReference type="SMART" id="SM00005">
    <property type="entry name" value="DEATH"/>
    <property type="match status" value="1"/>
</dbReference>
<dbReference type="PANTHER" id="PTHR24123:SF49">
    <property type="entry name" value="ANKYRIN-2-LIKE ISOFORM X1"/>
    <property type="match status" value="1"/>
</dbReference>
<dbReference type="FunFam" id="1.25.40.20:FF:000003">
    <property type="entry name" value="Ankyrin, isoform B"/>
    <property type="match status" value="1"/>
</dbReference>
<dbReference type="Pfam" id="PF00531">
    <property type="entry name" value="Death"/>
    <property type="match status" value="1"/>
</dbReference>